<gene>
    <name evidence="1" type="ORF">QWY31_04575</name>
</gene>
<evidence type="ECO:0000313" key="2">
    <source>
        <dbReference type="Proteomes" id="UP001168552"/>
    </source>
</evidence>
<dbReference type="RefSeq" id="WP_320003290.1">
    <property type="nucleotide sequence ID" value="NZ_JAUHJS010000002.1"/>
</dbReference>
<sequence length="351" mass="40943">MSKEEIKKGRDELKSQYNILWYHTTWHSGSFKILKKAFDFLWGMLLSLYLLFRYRVTMVYSEGFPGAIIGHYLSILSRKPHVVHTFEPHADYMIEARVWSRESWEARFLKKMQGKVAKGAYAVLTATEAYISQWRNEAPNTRFYRVPSCVDTDFFSFSEQERVYWRKQWGITEQEVLLVYLGKIGGMYWEEELLDLYKTFCSSQKFTFRLVVISPQDSTVLPDIQSTNVIWLSGERKDIPGWLSACDLAISAIRPIPSRRFSSPIKHGEYWAIGLPVIVPAGISDDYLLVEEKQIGYVLPSLDDKGYRKVLTEVEEKLDRHDAKRAVDFATNDRDVKGYSLLYKDLFMNNL</sequence>
<organism evidence="1 2">
    <name type="scientific">Shiella aurantiaca</name>
    <dbReference type="NCBI Taxonomy" id="3058365"/>
    <lineage>
        <taxon>Bacteria</taxon>
        <taxon>Pseudomonadati</taxon>
        <taxon>Bacteroidota</taxon>
        <taxon>Cytophagia</taxon>
        <taxon>Cytophagales</taxon>
        <taxon>Shiellaceae</taxon>
        <taxon>Shiella</taxon>
    </lineage>
</organism>
<reference evidence="1" key="1">
    <citation type="submission" date="2023-06" db="EMBL/GenBank/DDBJ databases">
        <title>Cytophagales bacterium Strain LB-30, isolated from soil.</title>
        <authorList>
            <person name="Liu B."/>
        </authorList>
    </citation>
    <scope>NUCLEOTIDE SEQUENCE</scope>
    <source>
        <strain evidence="1">LB-30</strain>
    </source>
</reference>
<keyword evidence="2" id="KW-1185">Reference proteome</keyword>
<evidence type="ECO:0000313" key="1">
    <source>
        <dbReference type="EMBL" id="MDN4164763.1"/>
    </source>
</evidence>
<accession>A0ABT8F380</accession>
<dbReference type="SUPFAM" id="SSF53756">
    <property type="entry name" value="UDP-Glycosyltransferase/glycogen phosphorylase"/>
    <property type="match status" value="1"/>
</dbReference>
<dbReference type="Gene3D" id="3.40.50.2000">
    <property type="entry name" value="Glycogen Phosphorylase B"/>
    <property type="match status" value="2"/>
</dbReference>
<dbReference type="EMBL" id="JAUHJS010000002">
    <property type="protein sequence ID" value="MDN4164763.1"/>
    <property type="molecule type" value="Genomic_DNA"/>
</dbReference>
<dbReference type="Proteomes" id="UP001168552">
    <property type="component" value="Unassembled WGS sequence"/>
</dbReference>
<comment type="caution">
    <text evidence="1">The sequence shown here is derived from an EMBL/GenBank/DDBJ whole genome shotgun (WGS) entry which is preliminary data.</text>
</comment>
<proteinExistence type="predicted"/>
<name>A0ABT8F380_9BACT</name>
<evidence type="ECO:0008006" key="3">
    <source>
        <dbReference type="Google" id="ProtNLM"/>
    </source>
</evidence>
<protein>
    <recommendedName>
        <fullName evidence="3">Glycosyltransferase family 4 protein</fullName>
    </recommendedName>
</protein>